<evidence type="ECO:0000256" key="1">
    <source>
        <dbReference type="ARBA" id="ARBA00022679"/>
    </source>
</evidence>
<keyword evidence="1 4" id="KW-0808">Transferase</keyword>
<dbReference type="InterPro" id="IPR051016">
    <property type="entry name" value="Diverse_Substrate_AcTransf"/>
</dbReference>
<accession>E6QDC7</accession>
<dbReference type="CDD" id="cd04301">
    <property type="entry name" value="NAT_SF"/>
    <property type="match status" value="1"/>
</dbReference>
<dbReference type="SUPFAM" id="SSF55729">
    <property type="entry name" value="Acyl-CoA N-acyltransferases (Nat)"/>
    <property type="match status" value="1"/>
</dbReference>
<sequence length="155" mass="17577">MTIRIAISDTEIAACHPVMRELRPHIAEEQFLSRVRSQERAGYRLAYVREPTGVVAVAGFRVGESLAWGRFLYVDDLITLPAHRSKGHGAKLLFWLKEQAAKEGCEQMHLDSGIQRKDAHRFYEREGMTMASLHFVERIAPNKALQRDAPPAARP</sequence>
<feature type="domain" description="N-acetyltransferase" evidence="3">
    <location>
        <begin position="1"/>
        <end position="150"/>
    </location>
</feature>
<dbReference type="Pfam" id="PF00583">
    <property type="entry name" value="Acetyltransf_1"/>
    <property type="match status" value="1"/>
</dbReference>
<dbReference type="PROSITE" id="PS51186">
    <property type="entry name" value="GNAT"/>
    <property type="match status" value="1"/>
</dbReference>
<evidence type="ECO:0000256" key="2">
    <source>
        <dbReference type="ARBA" id="ARBA00023315"/>
    </source>
</evidence>
<evidence type="ECO:0000313" key="4">
    <source>
        <dbReference type="EMBL" id="CBI05203.1"/>
    </source>
</evidence>
<proteinExistence type="predicted"/>
<dbReference type="GO" id="GO:0008080">
    <property type="term" value="F:N-acetyltransferase activity"/>
    <property type="evidence" value="ECO:0007669"/>
    <property type="project" value="TreeGrafter"/>
</dbReference>
<evidence type="ECO:0000259" key="3">
    <source>
        <dbReference type="PROSITE" id="PS51186"/>
    </source>
</evidence>
<dbReference type="AlphaFoldDB" id="E6QDC7"/>
<dbReference type="InterPro" id="IPR000182">
    <property type="entry name" value="GNAT_dom"/>
</dbReference>
<name>E6QDC7_9ZZZZ</name>
<keyword evidence="2" id="KW-0012">Acyltransferase</keyword>
<protein>
    <submittedName>
        <fullName evidence="4">GCN5-related N-acetyltransferase</fullName>
    </submittedName>
</protein>
<gene>
    <name evidence="4" type="ORF">CARN5_1322</name>
</gene>
<comment type="caution">
    <text evidence="4">The sequence shown here is derived from an EMBL/GenBank/DDBJ whole genome shotgun (WGS) entry which is preliminary data.</text>
</comment>
<dbReference type="InterPro" id="IPR016181">
    <property type="entry name" value="Acyl_CoA_acyltransferase"/>
</dbReference>
<reference evidence="4" key="1">
    <citation type="submission" date="2009-10" db="EMBL/GenBank/DDBJ databases">
        <title>Diversity of trophic interactions inside an arsenic-rich microbial ecosystem.</title>
        <authorList>
            <person name="Bertin P.N."/>
            <person name="Heinrich-Salmeron A."/>
            <person name="Pelletier E."/>
            <person name="Goulhen-Chollet F."/>
            <person name="Arsene-Ploetze F."/>
            <person name="Gallien S."/>
            <person name="Calteau A."/>
            <person name="Vallenet D."/>
            <person name="Casiot C."/>
            <person name="Chane-Woon-Ming B."/>
            <person name="Giloteaux L."/>
            <person name="Barakat M."/>
            <person name="Bonnefoy V."/>
            <person name="Bruneel O."/>
            <person name="Chandler M."/>
            <person name="Cleiss J."/>
            <person name="Duran R."/>
            <person name="Elbaz-Poulichet F."/>
            <person name="Fonknechten N."/>
            <person name="Lauga B."/>
            <person name="Mornico D."/>
            <person name="Ortet P."/>
            <person name="Schaeffer C."/>
            <person name="Siguier P."/>
            <person name="Alexander Thil Smith A."/>
            <person name="Van Dorsselaer A."/>
            <person name="Weissenbach J."/>
            <person name="Medigue C."/>
            <person name="Le Paslier D."/>
        </authorList>
    </citation>
    <scope>NUCLEOTIDE SEQUENCE</scope>
</reference>
<dbReference type="PANTHER" id="PTHR10545">
    <property type="entry name" value="DIAMINE N-ACETYLTRANSFERASE"/>
    <property type="match status" value="1"/>
</dbReference>
<dbReference type="PANTHER" id="PTHR10545:SF29">
    <property type="entry name" value="GH14572P-RELATED"/>
    <property type="match status" value="1"/>
</dbReference>
<dbReference type="Gene3D" id="3.40.630.30">
    <property type="match status" value="1"/>
</dbReference>
<organism evidence="4">
    <name type="scientific">mine drainage metagenome</name>
    <dbReference type="NCBI Taxonomy" id="410659"/>
    <lineage>
        <taxon>unclassified sequences</taxon>
        <taxon>metagenomes</taxon>
        <taxon>ecological metagenomes</taxon>
    </lineage>
</organism>
<dbReference type="EMBL" id="CABP01000103">
    <property type="protein sequence ID" value="CBI05203.1"/>
    <property type="molecule type" value="Genomic_DNA"/>
</dbReference>